<keyword evidence="3" id="KW-1185">Reference proteome</keyword>
<sequence>MDSEKLYQYLHSIFGNESISCSQSTRTQKVGILFTSTVQILQIIRFFWTPYLNYDFWDNYKPFWFVLAYSCPDILAASIGFFGIFSLIVVSLLFLCALTLFLQMILLFKSKNLPICIIQIFRFVTYILCEVFFVSSCTSLIILFKYSHFINSVISEFPGDLDSNEANFGKIGEILSLLSLMILITLTFLYESCNFEVRHSLADIDLYAKAFPNTDIQLKIIMFTSSCFYISLLQSSYQIGLVLEIIMFGFCAYQYFSNLPYYSSYMNCAKILINFEAFCIGCFFILGSLLQNSSVTFILCIFLQPLIIISSLSYIKANKTSLTKSKESINFTLKKFELASRELWKSSENYIKLLKYMNYNYDRQKDKMLFVFQAYYCNDILKNSTLAAMKLSRAEVEGYKIITNFQIYKCMKILKTRGLAFSEGLKLSLFLLDLDMVNDIELRFCEVFLKLLTSIIMKNVEIRKLFEDLKSFYMLLDECKKKYVSITGRFPDSSVVNRNFGTFLSDILHEKNLGQVYLSRSQVQYTNKKSQERQFNSYSNPESCICIVSGSYKNIGKMIYMSYGLCQLLKINSIDTKSYSLNDFIPHPYNKAHNKKLMRFIVASSSEHIFRETPLYLLTSEGFIVGCIFRGECVGYEFKANFVVFIEPMNGNQDAAIISQKGLIYSHTKRFPAALGLDFYKIEQTFLHEYIPYESFQELIAKKYTVILNYKTGHASAIVLQETIIGTKTVISINIIKEYKDKEQILNCISQGRNLERELTQFQAQVGDDNFFYRKQKSRDESRIKSHVETKILTDKFKSVSKSSSTSKYEQKILKNFSKIFRLFKALKIIFFTMAFGIIVANFILLAFVCAKVNKSINSDAANLLDEIYLKFGEVGLYSRIIDLNYRLNTTFFYNSSDILELYTSFIQLGNKLRSSDLEYCPESALIKDNTISQWLDPKSKILSYSNINNLIQASAKNTEKIYMKLIKNDYNFNSEMFFLIFNSLKSSLFEVKNAYNNLQLCDHQKVNNISESSSMIMIGCSIAILALFISLVIIASLLSKDISKIMQFFLGKAKENYPSMRLCILDRLYNQHNVLDADSDIEKHGHRSNIVLKTSRNYIFIALATVLTCLICFIVFYYYFIVQIQNSMIFRIDFLNTMGNRRSKMVQLSYMTLEILANEQDQELCLRYGDFCYFPEFKSMFTQLNIELRLLRQKLHGRLYKIYTPQSVWDMLYKSTDLQYGIFSKGLSQGLTLLRRETYFLIQMEKTLSFQDFEYYFKQLKEGIDSFKWIIPVTDNAIKDAVNTKVIDLVYFNVGLGVFFIVIYLFGLRRFFNRERETLGYIETAFQIIY</sequence>
<evidence type="ECO:0000313" key="2">
    <source>
        <dbReference type="EMBL" id="OMJ73654.1"/>
    </source>
</evidence>
<feature type="transmembrane region" description="Helical" evidence="1">
    <location>
        <begin position="829"/>
        <end position="849"/>
    </location>
</feature>
<feature type="transmembrane region" description="Helical" evidence="1">
    <location>
        <begin position="295"/>
        <end position="315"/>
    </location>
</feature>
<evidence type="ECO:0000256" key="1">
    <source>
        <dbReference type="SAM" id="Phobius"/>
    </source>
</evidence>
<dbReference type="PANTHER" id="PTHR31600">
    <property type="entry name" value="TINY MACROCYSTS PROTEIN B-RELATED"/>
    <property type="match status" value="1"/>
</dbReference>
<evidence type="ECO:0000313" key="3">
    <source>
        <dbReference type="Proteomes" id="UP000187209"/>
    </source>
</evidence>
<feature type="transmembrane region" description="Helical" evidence="1">
    <location>
        <begin position="1098"/>
        <end position="1121"/>
    </location>
</feature>
<dbReference type="Proteomes" id="UP000187209">
    <property type="component" value="Unassembled WGS sequence"/>
</dbReference>
<feature type="transmembrane region" description="Helical" evidence="1">
    <location>
        <begin position="268"/>
        <end position="289"/>
    </location>
</feature>
<feature type="transmembrane region" description="Helical" evidence="1">
    <location>
        <begin position="32"/>
        <end position="54"/>
    </location>
</feature>
<feature type="transmembrane region" description="Helical" evidence="1">
    <location>
        <begin position="123"/>
        <end position="144"/>
    </location>
</feature>
<dbReference type="EMBL" id="MPUH01000806">
    <property type="protein sequence ID" value="OMJ73654.1"/>
    <property type="molecule type" value="Genomic_DNA"/>
</dbReference>
<keyword evidence="1" id="KW-0812">Transmembrane</keyword>
<dbReference type="OrthoDB" id="312072at2759"/>
<gene>
    <name evidence="2" type="ORF">SteCoe_27615</name>
</gene>
<name>A0A1R2BA66_9CILI</name>
<dbReference type="PANTHER" id="PTHR31600:SF2">
    <property type="entry name" value="GAMETE ENRICHED GENE 10 PROTEIN-RELATED"/>
    <property type="match status" value="1"/>
</dbReference>
<keyword evidence="1" id="KW-1133">Transmembrane helix</keyword>
<feature type="transmembrane region" description="Helical" evidence="1">
    <location>
        <begin position="1016"/>
        <end position="1039"/>
    </location>
</feature>
<feature type="transmembrane region" description="Helical" evidence="1">
    <location>
        <begin position="171"/>
        <end position="190"/>
    </location>
</feature>
<proteinExistence type="predicted"/>
<keyword evidence="1" id="KW-0472">Membrane</keyword>
<accession>A0A1R2BA66</accession>
<organism evidence="2 3">
    <name type="scientific">Stentor coeruleus</name>
    <dbReference type="NCBI Taxonomy" id="5963"/>
    <lineage>
        <taxon>Eukaryota</taxon>
        <taxon>Sar</taxon>
        <taxon>Alveolata</taxon>
        <taxon>Ciliophora</taxon>
        <taxon>Postciliodesmatophora</taxon>
        <taxon>Heterotrichea</taxon>
        <taxon>Heterotrichida</taxon>
        <taxon>Stentoridae</taxon>
        <taxon>Stentor</taxon>
    </lineage>
</organism>
<comment type="caution">
    <text evidence="2">The sequence shown here is derived from an EMBL/GenBank/DDBJ whole genome shotgun (WGS) entry which is preliminary data.</text>
</comment>
<feature type="transmembrane region" description="Helical" evidence="1">
    <location>
        <begin position="239"/>
        <end position="256"/>
    </location>
</feature>
<feature type="transmembrane region" description="Helical" evidence="1">
    <location>
        <begin position="74"/>
        <end position="102"/>
    </location>
</feature>
<reference evidence="2 3" key="1">
    <citation type="submission" date="2016-11" db="EMBL/GenBank/DDBJ databases">
        <title>The macronuclear genome of Stentor coeruleus: a giant cell with tiny introns.</title>
        <authorList>
            <person name="Slabodnick M."/>
            <person name="Ruby J.G."/>
            <person name="Reiff S.B."/>
            <person name="Swart E.C."/>
            <person name="Gosai S."/>
            <person name="Prabakaran S."/>
            <person name="Witkowska E."/>
            <person name="Larue G.E."/>
            <person name="Fisher S."/>
            <person name="Freeman R.M."/>
            <person name="Gunawardena J."/>
            <person name="Chu W."/>
            <person name="Stover N.A."/>
            <person name="Gregory B.D."/>
            <person name="Nowacki M."/>
            <person name="Derisi J."/>
            <person name="Roy S.W."/>
            <person name="Marshall W.F."/>
            <person name="Sood P."/>
        </authorList>
    </citation>
    <scope>NUCLEOTIDE SEQUENCE [LARGE SCALE GENOMIC DNA]</scope>
    <source>
        <strain evidence="2">WM001</strain>
    </source>
</reference>
<feature type="transmembrane region" description="Helical" evidence="1">
    <location>
        <begin position="1290"/>
        <end position="1309"/>
    </location>
</feature>
<protein>
    <submittedName>
        <fullName evidence="2">Uncharacterized protein</fullName>
    </submittedName>
</protein>
<dbReference type="InterPro" id="IPR052994">
    <property type="entry name" value="Tiny_macrocysts_regulators"/>
</dbReference>